<evidence type="ECO:0000256" key="1">
    <source>
        <dbReference type="SAM" id="MobiDB-lite"/>
    </source>
</evidence>
<organism evidence="3">
    <name type="scientific">Anopheles sinensis</name>
    <name type="common">Mosquito</name>
    <dbReference type="NCBI Taxonomy" id="74873"/>
    <lineage>
        <taxon>Eukaryota</taxon>
        <taxon>Metazoa</taxon>
        <taxon>Ecdysozoa</taxon>
        <taxon>Arthropoda</taxon>
        <taxon>Hexapoda</taxon>
        <taxon>Insecta</taxon>
        <taxon>Pterygota</taxon>
        <taxon>Neoptera</taxon>
        <taxon>Endopterygota</taxon>
        <taxon>Diptera</taxon>
        <taxon>Nematocera</taxon>
        <taxon>Culicoidea</taxon>
        <taxon>Culicidae</taxon>
        <taxon>Anophelinae</taxon>
        <taxon>Anopheles</taxon>
    </lineage>
</organism>
<feature type="transmembrane region" description="Helical" evidence="2">
    <location>
        <begin position="66"/>
        <end position="86"/>
    </location>
</feature>
<evidence type="ECO:0000313" key="4">
    <source>
        <dbReference type="EnsemblMetazoa" id="ASIC006491-PA"/>
    </source>
</evidence>
<evidence type="ECO:0000313" key="3">
    <source>
        <dbReference type="EMBL" id="KFB39156.1"/>
    </source>
</evidence>
<dbReference type="EMBL" id="KE524975">
    <property type="protein sequence ID" value="KFB39156.1"/>
    <property type="molecule type" value="Genomic_DNA"/>
</dbReference>
<dbReference type="AlphaFoldDB" id="A0A084VMG2"/>
<evidence type="ECO:0000313" key="5">
    <source>
        <dbReference type="Proteomes" id="UP000030765"/>
    </source>
</evidence>
<dbReference type="VEuPathDB" id="VectorBase:ASIC006491"/>
<name>A0A084VMG2_ANOSI</name>
<keyword evidence="2" id="KW-0472">Membrane</keyword>
<gene>
    <name evidence="3" type="ORF">ZHAS_00006491</name>
</gene>
<reference evidence="3 5" key="1">
    <citation type="journal article" date="2014" name="BMC Genomics">
        <title>Genome sequence of Anopheles sinensis provides insight into genetics basis of mosquito competence for malaria parasites.</title>
        <authorList>
            <person name="Zhou D."/>
            <person name="Zhang D."/>
            <person name="Ding G."/>
            <person name="Shi L."/>
            <person name="Hou Q."/>
            <person name="Ye Y."/>
            <person name="Xu Y."/>
            <person name="Zhou H."/>
            <person name="Xiong C."/>
            <person name="Li S."/>
            <person name="Yu J."/>
            <person name="Hong S."/>
            <person name="Yu X."/>
            <person name="Zou P."/>
            <person name="Chen C."/>
            <person name="Chang X."/>
            <person name="Wang W."/>
            <person name="Lv Y."/>
            <person name="Sun Y."/>
            <person name="Ma L."/>
            <person name="Shen B."/>
            <person name="Zhu C."/>
        </authorList>
    </citation>
    <scope>NUCLEOTIDE SEQUENCE [LARGE SCALE GENOMIC DNA]</scope>
</reference>
<keyword evidence="2" id="KW-1133">Transmembrane helix</keyword>
<sequence>MPLEGGGKPAGNTGHEVNDVKPNRNQLSIKPPIRRSETPKESGKLQARKRTDVSENSCWRSGCERFCYFWFVAAWMMMMIIMAAIVETREGVTFGYTIMVLICPHRTDYLSLGREPVV</sequence>
<reference evidence="4" key="2">
    <citation type="submission" date="2020-05" db="UniProtKB">
        <authorList>
            <consortium name="EnsemblMetazoa"/>
        </authorList>
    </citation>
    <scope>IDENTIFICATION</scope>
</reference>
<keyword evidence="5" id="KW-1185">Reference proteome</keyword>
<evidence type="ECO:0000256" key="2">
    <source>
        <dbReference type="SAM" id="Phobius"/>
    </source>
</evidence>
<dbReference type="EnsemblMetazoa" id="ASIC006491-RA">
    <property type="protein sequence ID" value="ASIC006491-PA"/>
    <property type="gene ID" value="ASIC006491"/>
</dbReference>
<accession>A0A084VMG2</accession>
<dbReference type="EMBL" id="ATLV01014593">
    <property type="status" value="NOT_ANNOTATED_CDS"/>
    <property type="molecule type" value="Genomic_DNA"/>
</dbReference>
<feature type="region of interest" description="Disordered" evidence="1">
    <location>
        <begin position="1"/>
        <end position="55"/>
    </location>
</feature>
<protein>
    <submittedName>
        <fullName evidence="3 4">Uncharacterized protein</fullName>
    </submittedName>
</protein>
<dbReference type="Proteomes" id="UP000030765">
    <property type="component" value="Unassembled WGS sequence"/>
</dbReference>
<proteinExistence type="predicted"/>
<feature type="compositionally biased region" description="Basic and acidic residues" evidence="1">
    <location>
        <begin position="34"/>
        <end position="53"/>
    </location>
</feature>
<keyword evidence="2" id="KW-0812">Transmembrane</keyword>